<gene>
    <name evidence="1" type="ORF">SteCoe_28682</name>
</gene>
<sequence length="191" mass="22030">MLSTSPPIKIDREIRLDLLKAWCEQGLEREPQAHQSPLHKKNCVSQYVSTKSKREELLKKVMTFSHQKTSSLVLRTTNLLRKIQQFENSLEKTRVYSKSSTKNESIDFYLETASDRDSENSDDSLNFLRDQVTMAKLCQGSQTNSHPRLRLDCLDNSFCSRSDDADYEKSKLSKSLGKIGFLHSIMFLNFV</sequence>
<organism evidence="1 2">
    <name type="scientific">Stentor coeruleus</name>
    <dbReference type="NCBI Taxonomy" id="5963"/>
    <lineage>
        <taxon>Eukaryota</taxon>
        <taxon>Sar</taxon>
        <taxon>Alveolata</taxon>
        <taxon>Ciliophora</taxon>
        <taxon>Postciliodesmatophora</taxon>
        <taxon>Heterotrichea</taxon>
        <taxon>Heterotrichida</taxon>
        <taxon>Stentoridae</taxon>
        <taxon>Stentor</taxon>
    </lineage>
</organism>
<comment type="caution">
    <text evidence="1">The sequence shown here is derived from an EMBL/GenBank/DDBJ whole genome shotgun (WGS) entry which is preliminary data.</text>
</comment>
<dbReference type="AlphaFoldDB" id="A0A1R2B7Q7"/>
<dbReference type="Proteomes" id="UP000187209">
    <property type="component" value="Unassembled WGS sequence"/>
</dbReference>
<dbReference type="EMBL" id="MPUH01000873">
    <property type="protein sequence ID" value="OMJ72792.1"/>
    <property type="molecule type" value="Genomic_DNA"/>
</dbReference>
<keyword evidence="2" id="KW-1185">Reference proteome</keyword>
<protein>
    <submittedName>
        <fullName evidence="1">Uncharacterized protein</fullName>
    </submittedName>
</protein>
<name>A0A1R2B7Q7_9CILI</name>
<evidence type="ECO:0000313" key="1">
    <source>
        <dbReference type="EMBL" id="OMJ72792.1"/>
    </source>
</evidence>
<reference evidence="1 2" key="1">
    <citation type="submission" date="2016-11" db="EMBL/GenBank/DDBJ databases">
        <title>The macronuclear genome of Stentor coeruleus: a giant cell with tiny introns.</title>
        <authorList>
            <person name="Slabodnick M."/>
            <person name="Ruby J.G."/>
            <person name="Reiff S.B."/>
            <person name="Swart E.C."/>
            <person name="Gosai S."/>
            <person name="Prabakaran S."/>
            <person name="Witkowska E."/>
            <person name="Larue G.E."/>
            <person name="Fisher S."/>
            <person name="Freeman R.M."/>
            <person name="Gunawardena J."/>
            <person name="Chu W."/>
            <person name="Stover N.A."/>
            <person name="Gregory B.D."/>
            <person name="Nowacki M."/>
            <person name="Derisi J."/>
            <person name="Roy S.W."/>
            <person name="Marshall W.F."/>
            <person name="Sood P."/>
        </authorList>
    </citation>
    <scope>NUCLEOTIDE SEQUENCE [LARGE SCALE GENOMIC DNA]</scope>
    <source>
        <strain evidence="1">WM001</strain>
    </source>
</reference>
<evidence type="ECO:0000313" key="2">
    <source>
        <dbReference type="Proteomes" id="UP000187209"/>
    </source>
</evidence>
<proteinExistence type="predicted"/>
<accession>A0A1R2B7Q7</accession>